<protein>
    <submittedName>
        <fullName evidence="3">Uncharacterized protein</fullName>
    </submittedName>
</protein>
<feature type="region of interest" description="Disordered" evidence="1">
    <location>
        <begin position="160"/>
        <end position="184"/>
    </location>
</feature>
<feature type="compositionally biased region" description="Polar residues" evidence="1">
    <location>
        <begin position="160"/>
        <end position="170"/>
    </location>
</feature>
<dbReference type="Proteomes" id="UP000324159">
    <property type="component" value="Unassembled WGS sequence"/>
</dbReference>
<keyword evidence="2" id="KW-1133">Transmembrane helix</keyword>
<feature type="transmembrane region" description="Helical" evidence="2">
    <location>
        <begin position="73"/>
        <end position="94"/>
    </location>
</feature>
<evidence type="ECO:0000256" key="1">
    <source>
        <dbReference type="SAM" id="MobiDB-lite"/>
    </source>
</evidence>
<gene>
    <name evidence="3" type="ORF">EDC39_102195</name>
</gene>
<accession>A0A5D3WQB6</accession>
<feature type="transmembrane region" description="Helical" evidence="2">
    <location>
        <begin position="101"/>
        <end position="120"/>
    </location>
</feature>
<reference evidence="3 4" key="1">
    <citation type="submission" date="2019-07" db="EMBL/GenBank/DDBJ databases">
        <title>Genomic Encyclopedia of Type Strains, Phase IV (KMG-IV): sequencing the most valuable type-strain genomes for metagenomic binning, comparative biology and taxonomic classification.</title>
        <authorList>
            <person name="Goeker M."/>
        </authorList>
    </citation>
    <scope>NUCLEOTIDE SEQUENCE [LARGE SCALE GENOMIC DNA]</scope>
    <source>
        <strain evidence="3 4">SS015</strain>
    </source>
</reference>
<dbReference type="EMBL" id="VNIB01000002">
    <property type="protein sequence ID" value="TYO99670.1"/>
    <property type="molecule type" value="Genomic_DNA"/>
</dbReference>
<keyword evidence="4" id="KW-1185">Reference proteome</keyword>
<name>A0A5D3WQB6_9BACT</name>
<dbReference type="OrthoDB" id="9814593at2"/>
<comment type="caution">
    <text evidence="3">The sequence shown here is derived from an EMBL/GenBank/DDBJ whole genome shotgun (WGS) entry which is preliminary data.</text>
</comment>
<dbReference type="AlphaFoldDB" id="A0A5D3WQB6"/>
<proteinExistence type="predicted"/>
<feature type="transmembrane region" description="Helical" evidence="2">
    <location>
        <begin position="12"/>
        <end position="36"/>
    </location>
</feature>
<feature type="transmembrane region" description="Helical" evidence="2">
    <location>
        <begin position="132"/>
        <end position="150"/>
    </location>
</feature>
<dbReference type="RefSeq" id="WP_148894975.1">
    <property type="nucleotide sequence ID" value="NZ_VNIB01000002.1"/>
</dbReference>
<evidence type="ECO:0000313" key="4">
    <source>
        <dbReference type="Proteomes" id="UP000324159"/>
    </source>
</evidence>
<keyword evidence="2" id="KW-0812">Transmembrane</keyword>
<evidence type="ECO:0000313" key="3">
    <source>
        <dbReference type="EMBL" id="TYO99670.1"/>
    </source>
</evidence>
<sequence length="184" mass="20453">MRMMIAGPGSTPGAKIILGFFYLYFLLHWATGLLMFHDKLGFSLTGVIRYYLGDPERFMNPRSFSGLLEVTHFHLFAMGLFFVIFTHLLLFTPYADRIKRLLIWLLAATIAGDLAAGWLIRYLSSSFAWLKLASFWGFQLTSLVLLGGLVRNLKPGRCANQPTGSPSSAVRSAGSRLAETPNDG</sequence>
<organism evidence="3 4">
    <name type="scientific">Geothermobacter ehrlichii</name>
    <dbReference type="NCBI Taxonomy" id="213224"/>
    <lineage>
        <taxon>Bacteria</taxon>
        <taxon>Pseudomonadati</taxon>
        <taxon>Thermodesulfobacteriota</taxon>
        <taxon>Desulfuromonadia</taxon>
        <taxon>Desulfuromonadales</taxon>
        <taxon>Geothermobacteraceae</taxon>
        <taxon>Geothermobacter</taxon>
    </lineage>
</organism>
<evidence type="ECO:0000256" key="2">
    <source>
        <dbReference type="SAM" id="Phobius"/>
    </source>
</evidence>
<keyword evidence="2" id="KW-0472">Membrane</keyword>